<proteinExistence type="predicted"/>
<evidence type="ECO:0000256" key="2">
    <source>
        <dbReference type="SAM" id="Phobius"/>
    </source>
</evidence>
<feature type="compositionally biased region" description="Basic residues" evidence="1">
    <location>
        <begin position="451"/>
        <end position="461"/>
    </location>
</feature>
<keyword evidence="2" id="KW-0812">Transmembrane</keyword>
<feature type="transmembrane region" description="Helical" evidence="2">
    <location>
        <begin position="113"/>
        <end position="135"/>
    </location>
</feature>
<dbReference type="AlphaFoldDB" id="A0A0G4ICD8"/>
<sequence>MRLLRHPFVGCALAVSSCVETCCGFQSLGLRSVASSRRENTVNRLSALPEDLSSFSPSSLGDGTDVVSGASDAALSFLLGDAETPAVVTSGLTEDQKVAEFVQSLKTIFSGLFVWNPVAFVFVSFGFFLLFRFWIYLQMEQLWVKVLQRGLKPGASVLQLDGRNFRNLYYYRKDLKRITMEQVTPGGPDDVAMQNEALKFGLKNVYGDPRDVRQIGEMGPPREFDYVLSYRALSRRPDADKVIQFAARMLKPGGRLIIMEPDSGQGGWISKLRDVYALASDWITPLKAFPDPSKNFTAILEDKNIRKYFRYSFARKQNLIDPWIFITADRTLEPLSGILITRQDRMANSELERVKFKGERVVYTEKKKRKEQRRDRAMDEDEDDEDEDEFSIAWDGLPLDKCGLVQSAREVAGSSASDRPKIDPLTAKSSWVRPSDESAEKSGGKENWRQGKNRKKKKKSAVARIQNPDSLPKP</sequence>
<gene>
    <name evidence="4" type="ORF">Cvel_13117</name>
</gene>
<accession>A0A0G4ICD8</accession>
<feature type="region of interest" description="Disordered" evidence="1">
    <location>
        <begin position="365"/>
        <end position="390"/>
    </location>
</feature>
<evidence type="ECO:0008006" key="5">
    <source>
        <dbReference type="Google" id="ProtNLM"/>
    </source>
</evidence>
<feature type="signal peptide" evidence="3">
    <location>
        <begin position="1"/>
        <end position="24"/>
    </location>
</feature>
<keyword evidence="3" id="KW-0732">Signal</keyword>
<dbReference type="PROSITE" id="PS51257">
    <property type="entry name" value="PROKAR_LIPOPROTEIN"/>
    <property type="match status" value="1"/>
</dbReference>
<evidence type="ECO:0000313" key="4">
    <source>
        <dbReference type="EMBL" id="CEM54872.1"/>
    </source>
</evidence>
<evidence type="ECO:0000256" key="3">
    <source>
        <dbReference type="SAM" id="SignalP"/>
    </source>
</evidence>
<dbReference type="InterPro" id="IPR029063">
    <property type="entry name" value="SAM-dependent_MTases_sf"/>
</dbReference>
<feature type="compositionally biased region" description="Basic and acidic residues" evidence="1">
    <location>
        <begin position="434"/>
        <end position="449"/>
    </location>
</feature>
<keyword evidence="2" id="KW-0472">Membrane</keyword>
<feature type="compositionally biased region" description="Acidic residues" evidence="1">
    <location>
        <begin position="378"/>
        <end position="390"/>
    </location>
</feature>
<feature type="chain" id="PRO_5005192428" description="Methyltransferase type 11 domain-containing protein" evidence="3">
    <location>
        <begin position="25"/>
        <end position="474"/>
    </location>
</feature>
<organism evidence="4">
    <name type="scientific">Chromera velia CCMP2878</name>
    <dbReference type="NCBI Taxonomy" id="1169474"/>
    <lineage>
        <taxon>Eukaryota</taxon>
        <taxon>Sar</taxon>
        <taxon>Alveolata</taxon>
        <taxon>Colpodellida</taxon>
        <taxon>Chromeraceae</taxon>
        <taxon>Chromera</taxon>
    </lineage>
</organism>
<evidence type="ECO:0000256" key="1">
    <source>
        <dbReference type="SAM" id="MobiDB-lite"/>
    </source>
</evidence>
<protein>
    <recommendedName>
        <fullName evidence="5">Methyltransferase type 11 domain-containing protein</fullName>
    </recommendedName>
</protein>
<reference evidence="4" key="1">
    <citation type="submission" date="2014-11" db="EMBL/GenBank/DDBJ databases">
        <authorList>
            <person name="Otto D Thomas"/>
            <person name="Naeem Raeece"/>
        </authorList>
    </citation>
    <scope>NUCLEOTIDE SEQUENCE</scope>
</reference>
<dbReference type="EMBL" id="CDMZ01005825">
    <property type="protein sequence ID" value="CEM54872.1"/>
    <property type="molecule type" value="Genomic_DNA"/>
</dbReference>
<dbReference type="SUPFAM" id="SSF53335">
    <property type="entry name" value="S-adenosyl-L-methionine-dependent methyltransferases"/>
    <property type="match status" value="1"/>
</dbReference>
<keyword evidence="2" id="KW-1133">Transmembrane helix</keyword>
<feature type="region of interest" description="Disordered" evidence="1">
    <location>
        <begin position="410"/>
        <end position="474"/>
    </location>
</feature>
<dbReference type="Gene3D" id="3.40.50.150">
    <property type="entry name" value="Vaccinia Virus protein VP39"/>
    <property type="match status" value="1"/>
</dbReference>
<name>A0A0G4ICD8_9ALVE</name>
<dbReference type="VEuPathDB" id="CryptoDB:Cvel_13117"/>